<evidence type="ECO:0000313" key="2">
    <source>
        <dbReference type="Proteomes" id="UP000509833"/>
    </source>
</evidence>
<accession>A0A8D6XPW9</accession>
<dbReference type="Proteomes" id="UP000509833">
    <property type="component" value="Chromosome"/>
</dbReference>
<proteinExistence type="predicted"/>
<sequence>MPHCVSTTTRMAANLGFKTSLILFQMQRPVLSYPI</sequence>
<protein>
    <submittedName>
        <fullName evidence="1">Uncharacterized protein</fullName>
    </submittedName>
</protein>
<gene>
    <name evidence="1" type="ORF">STHERMO_0339</name>
</gene>
<evidence type="ECO:0000313" key="1">
    <source>
        <dbReference type="EMBL" id="CAD0136194.1"/>
    </source>
</evidence>
<name>A0A8D6XPW9_STRTR</name>
<reference evidence="1 2" key="1">
    <citation type="submission" date="2020-06" db="EMBL/GenBank/DDBJ databases">
        <authorList>
            <person name="Chuat V."/>
        </authorList>
    </citation>
    <scope>NUCLEOTIDE SEQUENCE [LARGE SCALE GENOMIC DNA]</scope>
    <source>
        <strain evidence="1">STH_CIRM_336</strain>
    </source>
</reference>
<organism evidence="1 2">
    <name type="scientific">Streptococcus thermophilus</name>
    <dbReference type="NCBI Taxonomy" id="1308"/>
    <lineage>
        <taxon>Bacteria</taxon>
        <taxon>Bacillati</taxon>
        <taxon>Bacillota</taxon>
        <taxon>Bacilli</taxon>
        <taxon>Lactobacillales</taxon>
        <taxon>Streptococcaceae</taxon>
        <taxon>Streptococcus</taxon>
    </lineage>
</organism>
<dbReference type="EMBL" id="LR822017">
    <property type="protein sequence ID" value="CAD0136194.1"/>
    <property type="molecule type" value="Genomic_DNA"/>
</dbReference>
<dbReference type="AlphaFoldDB" id="A0A8D6XPW9"/>